<evidence type="ECO:0000313" key="1">
    <source>
        <dbReference type="EMBL" id="MCC2137733.1"/>
    </source>
</evidence>
<accession>A0AAE3DIB0</accession>
<evidence type="ECO:0000313" key="2">
    <source>
        <dbReference type="Proteomes" id="UP001199424"/>
    </source>
</evidence>
<name>A0AAE3DIB0_9FIRM</name>
<proteinExistence type="predicted"/>
<dbReference type="RefSeq" id="WP_308449887.1">
    <property type="nucleotide sequence ID" value="NZ_JAJEQC010000014.1"/>
</dbReference>
<gene>
    <name evidence="1" type="ORF">LKD31_12025</name>
</gene>
<reference evidence="1" key="1">
    <citation type="submission" date="2021-10" db="EMBL/GenBank/DDBJ databases">
        <title>Anaerobic single-cell dispensing facilitates the cultivation of human gut bacteria.</title>
        <authorList>
            <person name="Afrizal A."/>
        </authorList>
    </citation>
    <scope>NUCLEOTIDE SEQUENCE</scope>
    <source>
        <strain evidence="1">CLA-AA-H250</strain>
    </source>
</reference>
<dbReference type="Proteomes" id="UP001199424">
    <property type="component" value="Unassembled WGS sequence"/>
</dbReference>
<keyword evidence="2" id="KW-1185">Reference proteome</keyword>
<dbReference type="EMBL" id="JAJEQC010000014">
    <property type="protein sequence ID" value="MCC2137733.1"/>
    <property type="molecule type" value="Genomic_DNA"/>
</dbReference>
<sequence>MANYKTCRTCGAPLHDDDIAIYRKLVYRGAEDFLCIQCLADYFKCPKEEIEKRIRYYRESGVCTLFR</sequence>
<comment type="caution">
    <text evidence="1">The sequence shown here is derived from an EMBL/GenBank/DDBJ whole genome shotgun (WGS) entry which is preliminary data.</text>
</comment>
<dbReference type="AlphaFoldDB" id="A0AAE3DIB0"/>
<protein>
    <submittedName>
        <fullName evidence="1">Uncharacterized protein</fullName>
    </submittedName>
</protein>
<organism evidence="1 2">
    <name type="scientific">Hominenteromicrobium mulieris</name>
    <dbReference type="NCBI Taxonomy" id="2885357"/>
    <lineage>
        <taxon>Bacteria</taxon>
        <taxon>Bacillati</taxon>
        <taxon>Bacillota</taxon>
        <taxon>Clostridia</taxon>
        <taxon>Eubacteriales</taxon>
        <taxon>Oscillospiraceae</taxon>
        <taxon>Hominenteromicrobium</taxon>
    </lineage>
</organism>